<dbReference type="FunFam" id="2.40.128.80:FF:000003">
    <property type="entry name" value="Cathepsin C"/>
    <property type="match status" value="1"/>
</dbReference>
<evidence type="ECO:0000256" key="11">
    <source>
        <dbReference type="ARBA" id="ARBA00029762"/>
    </source>
</evidence>
<dbReference type="AlphaFoldDB" id="A0AAW0WME8"/>
<comment type="cofactor">
    <cofactor evidence="2">
        <name>chloride</name>
        <dbReference type="ChEBI" id="CHEBI:17996"/>
    </cofactor>
</comment>
<evidence type="ECO:0000256" key="6">
    <source>
        <dbReference type="ARBA" id="ARBA00014709"/>
    </source>
</evidence>
<evidence type="ECO:0000256" key="15">
    <source>
        <dbReference type="ARBA" id="ARBA00045556"/>
    </source>
</evidence>
<evidence type="ECO:0000256" key="4">
    <source>
        <dbReference type="ARBA" id="ARBA00011610"/>
    </source>
</evidence>
<keyword evidence="19" id="KW-1185">Reference proteome</keyword>
<dbReference type="Gene3D" id="3.90.70.10">
    <property type="entry name" value="Cysteine proteinases"/>
    <property type="match status" value="1"/>
</dbReference>
<evidence type="ECO:0000259" key="17">
    <source>
        <dbReference type="SMART" id="SM00645"/>
    </source>
</evidence>
<keyword evidence="8" id="KW-0378">Hydrolase</keyword>
<dbReference type="Pfam" id="PF00112">
    <property type="entry name" value="Peptidase_C1"/>
    <property type="match status" value="1"/>
</dbReference>
<dbReference type="InterPro" id="IPR000668">
    <property type="entry name" value="Peptidase_C1A_C"/>
</dbReference>
<dbReference type="EC" id="3.4.14.1" evidence="5"/>
<comment type="similarity">
    <text evidence="3">Belongs to the peptidase C1 family.</text>
</comment>
<keyword evidence="9" id="KW-0788">Thiol protease</keyword>
<dbReference type="EMBL" id="JARKIK010000069">
    <property type="protein sequence ID" value="KAK8728868.1"/>
    <property type="molecule type" value="Genomic_DNA"/>
</dbReference>
<dbReference type="InterPro" id="IPR013128">
    <property type="entry name" value="Peptidase_C1A"/>
</dbReference>
<sequence length="447" mass="50258">MLAAILLLTVAALAAADTPAHCLYEDIRGSWSFSETERTGDHTINCDTLGSIVHTKNFTFSFPNTVTDELGNKGTWTLIYNQGFEVNINERSYFAFSYYEGDFSSVTSYCDRTFNGWSRDTTVRNWSCFTANKNTKVEPRVSERIMQRDMDHPWRNNHSLINNINAAQSSWTAKAYPQFEKYTVAEMNRRAGGPKAAVTRPRPAPTTPEQKARVALLPEHFDWRNVEGVNYVSPVRDQANCGSCYAFASMANLEAQLRIVTHNQRQDIFSPQDVVSCSYLAQGCDGGFDYLIAGRYAQDQGVVAEECNTYTGSDSQCHTDESCSRTYVSNYVHVGGYYGACNEEAMLDTLVTSGPISVSFEVYNDFYYYDSGIYFHTGLKNDFDPFEITNHVVLVVGYGVEESTGEKYWIVKNSWGASWGEDGFFRIRRGTDECSLESMAVQVTVIP</sequence>
<feature type="domain" description="Peptidase C1A papain C-terminal" evidence="17">
    <location>
        <begin position="217"/>
        <end position="444"/>
    </location>
</feature>
<evidence type="ECO:0000313" key="19">
    <source>
        <dbReference type="Proteomes" id="UP001445076"/>
    </source>
</evidence>
<evidence type="ECO:0000256" key="1">
    <source>
        <dbReference type="ARBA" id="ARBA00000738"/>
    </source>
</evidence>
<evidence type="ECO:0000256" key="10">
    <source>
        <dbReference type="ARBA" id="ARBA00023214"/>
    </source>
</evidence>
<organism evidence="18 19">
    <name type="scientific">Cherax quadricarinatus</name>
    <name type="common">Australian red claw crayfish</name>
    <dbReference type="NCBI Taxonomy" id="27406"/>
    <lineage>
        <taxon>Eukaryota</taxon>
        <taxon>Metazoa</taxon>
        <taxon>Ecdysozoa</taxon>
        <taxon>Arthropoda</taxon>
        <taxon>Crustacea</taxon>
        <taxon>Multicrustacea</taxon>
        <taxon>Malacostraca</taxon>
        <taxon>Eumalacostraca</taxon>
        <taxon>Eucarida</taxon>
        <taxon>Decapoda</taxon>
        <taxon>Pleocyemata</taxon>
        <taxon>Astacidea</taxon>
        <taxon>Parastacoidea</taxon>
        <taxon>Parastacidae</taxon>
        <taxon>Cherax</taxon>
    </lineage>
</organism>
<keyword evidence="16" id="KW-0732">Signal</keyword>
<dbReference type="InterPro" id="IPR036496">
    <property type="entry name" value="CathepsinC_exc_dom_sf"/>
</dbReference>
<feature type="signal peptide" evidence="16">
    <location>
        <begin position="1"/>
        <end position="16"/>
    </location>
</feature>
<dbReference type="InterPro" id="IPR000169">
    <property type="entry name" value="Pept_cys_AS"/>
</dbReference>
<evidence type="ECO:0000256" key="16">
    <source>
        <dbReference type="SAM" id="SignalP"/>
    </source>
</evidence>
<name>A0AAW0WME8_CHEQU</name>
<dbReference type="PROSITE" id="PS00139">
    <property type="entry name" value="THIOL_PROTEASE_CYS"/>
    <property type="match status" value="1"/>
</dbReference>
<protein>
    <recommendedName>
        <fullName evidence="6">Dipeptidyl peptidase 1</fullName>
        <ecNumber evidence="5">3.4.14.1</ecNumber>
    </recommendedName>
    <alternativeName>
        <fullName evidence="12">Cathepsin C</fullName>
    </alternativeName>
    <alternativeName>
        <fullName evidence="11">Cathepsin J</fullName>
    </alternativeName>
    <alternativeName>
        <fullName evidence="14">Dipeptidyl peptidase I</fullName>
    </alternativeName>
    <alternativeName>
        <fullName evidence="13">Dipeptidyl transferase</fullName>
    </alternativeName>
</protein>
<accession>A0AAW0WME8</accession>
<evidence type="ECO:0000256" key="14">
    <source>
        <dbReference type="ARBA" id="ARBA00032961"/>
    </source>
</evidence>
<dbReference type="PANTHER" id="PTHR12411">
    <property type="entry name" value="CYSTEINE PROTEASE FAMILY C1-RELATED"/>
    <property type="match status" value="1"/>
</dbReference>
<dbReference type="SUPFAM" id="SSF54001">
    <property type="entry name" value="Cysteine proteinases"/>
    <property type="match status" value="1"/>
</dbReference>
<evidence type="ECO:0000256" key="2">
    <source>
        <dbReference type="ARBA" id="ARBA00001923"/>
    </source>
</evidence>
<feature type="chain" id="PRO_5043710270" description="Dipeptidyl peptidase 1" evidence="16">
    <location>
        <begin position="17"/>
        <end position="447"/>
    </location>
</feature>
<evidence type="ECO:0000256" key="8">
    <source>
        <dbReference type="ARBA" id="ARBA00022801"/>
    </source>
</evidence>
<dbReference type="GO" id="GO:0008239">
    <property type="term" value="F:dipeptidyl-peptidase activity"/>
    <property type="evidence" value="ECO:0007669"/>
    <property type="project" value="UniProtKB-EC"/>
</dbReference>
<proteinExistence type="inferred from homology"/>
<keyword evidence="7" id="KW-0645">Protease</keyword>
<dbReference type="InterPro" id="IPR025661">
    <property type="entry name" value="Pept_asp_AS"/>
</dbReference>
<dbReference type="SMART" id="SM00645">
    <property type="entry name" value="Pept_C1"/>
    <property type="match status" value="1"/>
</dbReference>
<gene>
    <name evidence="18" type="ORF">OTU49_008836</name>
</gene>
<evidence type="ECO:0000256" key="13">
    <source>
        <dbReference type="ARBA" id="ARBA00030778"/>
    </source>
</evidence>
<dbReference type="PROSITE" id="PS00640">
    <property type="entry name" value="THIOL_PROTEASE_ASN"/>
    <property type="match status" value="1"/>
</dbReference>
<dbReference type="SUPFAM" id="SSF75001">
    <property type="entry name" value="Dipeptidyl peptidase I (cathepsin C), exclusion domain"/>
    <property type="match status" value="1"/>
</dbReference>
<reference evidence="18 19" key="1">
    <citation type="journal article" date="2024" name="BMC Genomics">
        <title>Genome assembly of redclaw crayfish (Cherax quadricarinatus) provides insights into its immune adaptation and hypoxia tolerance.</title>
        <authorList>
            <person name="Liu Z."/>
            <person name="Zheng J."/>
            <person name="Li H."/>
            <person name="Fang K."/>
            <person name="Wang S."/>
            <person name="He J."/>
            <person name="Zhou D."/>
            <person name="Weng S."/>
            <person name="Chi M."/>
            <person name="Gu Z."/>
            <person name="He J."/>
            <person name="Li F."/>
            <person name="Wang M."/>
        </authorList>
    </citation>
    <scope>NUCLEOTIDE SEQUENCE [LARGE SCALE GENOMIC DNA]</scope>
    <source>
        <strain evidence="18">ZL_2023a</strain>
    </source>
</reference>
<keyword evidence="10" id="KW-0868">Chloride</keyword>
<dbReference type="Proteomes" id="UP001445076">
    <property type="component" value="Unassembled WGS sequence"/>
</dbReference>
<dbReference type="InterPro" id="IPR014882">
    <property type="entry name" value="CathepsinC_exc"/>
</dbReference>
<dbReference type="Pfam" id="PF08773">
    <property type="entry name" value="CathepsinC_exc"/>
    <property type="match status" value="1"/>
</dbReference>
<evidence type="ECO:0000256" key="12">
    <source>
        <dbReference type="ARBA" id="ARBA00029779"/>
    </source>
</evidence>
<dbReference type="PRINTS" id="PR00705">
    <property type="entry name" value="PAPAIN"/>
</dbReference>
<dbReference type="GO" id="GO:0008234">
    <property type="term" value="F:cysteine-type peptidase activity"/>
    <property type="evidence" value="ECO:0007669"/>
    <property type="project" value="UniProtKB-KW"/>
</dbReference>
<evidence type="ECO:0000256" key="5">
    <source>
        <dbReference type="ARBA" id="ARBA00012059"/>
    </source>
</evidence>
<evidence type="ECO:0000256" key="7">
    <source>
        <dbReference type="ARBA" id="ARBA00022670"/>
    </source>
</evidence>
<evidence type="ECO:0000256" key="9">
    <source>
        <dbReference type="ARBA" id="ARBA00022807"/>
    </source>
</evidence>
<comment type="subunit">
    <text evidence="4">Tetramer of heterotrimers consisting of exclusion domain, heavy- and light chains.</text>
</comment>
<dbReference type="Gene3D" id="2.40.128.80">
    <property type="entry name" value="Cathepsin C, exclusion domain"/>
    <property type="match status" value="1"/>
</dbReference>
<comment type="caution">
    <text evidence="18">The sequence shown here is derived from an EMBL/GenBank/DDBJ whole genome shotgun (WGS) entry which is preliminary data.</text>
</comment>
<evidence type="ECO:0000256" key="3">
    <source>
        <dbReference type="ARBA" id="ARBA00008455"/>
    </source>
</evidence>
<comment type="catalytic activity">
    <reaction evidence="1">
        <text>Release of an N-terminal dipeptide, Xaa-Yaa-|-Zaa-, except when Xaa is Arg or Lys, or Yaa or Zaa is Pro.</text>
        <dbReference type="EC" id="3.4.14.1"/>
    </reaction>
</comment>
<dbReference type="GO" id="GO:0006508">
    <property type="term" value="P:proteolysis"/>
    <property type="evidence" value="ECO:0007669"/>
    <property type="project" value="UniProtKB-KW"/>
</dbReference>
<dbReference type="InterPro" id="IPR038765">
    <property type="entry name" value="Papain-like_cys_pep_sf"/>
</dbReference>
<comment type="function">
    <text evidence="15">Thiol protease. Has dipeptidylpeptidase activity. Active against a broad range of dipeptide substrates composed of both polar and hydrophobic amino acids. Proline cannot occupy the P1 position and arginine cannot occupy the P2 position of the substrate. Can act as both an exopeptidase and endopeptidase. Activates serine proteases such as elastase, cathepsin G and granzymes A and B.</text>
</comment>
<evidence type="ECO:0000313" key="18">
    <source>
        <dbReference type="EMBL" id="KAK8728868.1"/>
    </source>
</evidence>